<evidence type="ECO:0000313" key="4">
    <source>
        <dbReference type="EMBL" id="MBN8431720.1"/>
    </source>
</evidence>
<protein>
    <submittedName>
        <fullName evidence="4">ABC transporter ATP-binding protein</fullName>
    </submittedName>
</protein>
<dbReference type="InterPro" id="IPR027417">
    <property type="entry name" value="P-loop_NTPase"/>
</dbReference>
<sequence>MTATAALTIDRLRVVYGSHRALDDVSLQVEPGEILGILGPNGAGKSTLLRAITGKLRPTSGKIFIAGKALFPGKAYQHSIGFTPQFLGLYRHLTGRENLAFFARCTGVRRQQICARVSQALEEIELTDKADVRVDQLSGGMQRRLHLAATLVSQPALLVLDEPTAGVDLGVRMSIHDLIRRRAEQGATVVVVTHELDEAEVLSHRVALLHQGQLRALDEPQALVHETFGNRQLFVVRTVHMVPPALGDRLREIGFRRRSDDGIDDSNDERNKKISEWCLESDLPLDKLIDHLYRDLAGARDAIAEVSVRRPGLKHVMQHVTGARTDSVVASESEQES</sequence>
<dbReference type="InterPro" id="IPR003593">
    <property type="entry name" value="AAA+_ATPase"/>
</dbReference>
<dbReference type="PANTHER" id="PTHR43582:SF2">
    <property type="entry name" value="LINEARMYCIN RESISTANCE ATP-BINDING PROTEIN LNRL"/>
    <property type="match status" value="1"/>
</dbReference>
<accession>A0ABS3E8S5</accession>
<evidence type="ECO:0000256" key="1">
    <source>
        <dbReference type="ARBA" id="ARBA00022741"/>
    </source>
</evidence>
<dbReference type="CDD" id="cd03263">
    <property type="entry name" value="ABC_subfamily_A"/>
    <property type="match status" value="1"/>
</dbReference>
<dbReference type="PANTHER" id="PTHR43582">
    <property type="entry name" value="LINEARMYCIN RESISTANCE ATP-BINDING PROTEIN LNRL"/>
    <property type="match status" value="1"/>
</dbReference>
<keyword evidence="1" id="KW-0547">Nucleotide-binding</keyword>
<name>A0ABS3E8S5_9GAMM</name>
<dbReference type="Pfam" id="PF00005">
    <property type="entry name" value="ABC_tran"/>
    <property type="match status" value="1"/>
</dbReference>
<dbReference type="EMBL" id="JAEKJR010000002">
    <property type="protein sequence ID" value="MBN8431720.1"/>
    <property type="molecule type" value="Genomic_DNA"/>
</dbReference>
<dbReference type="SUPFAM" id="SSF52540">
    <property type="entry name" value="P-loop containing nucleoside triphosphate hydrolases"/>
    <property type="match status" value="1"/>
</dbReference>
<gene>
    <name evidence="4" type="ORF">JF535_12750</name>
</gene>
<dbReference type="PROSITE" id="PS50893">
    <property type="entry name" value="ABC_TRANSPORTER_2"/>
    <property type="match status" value="1"/>
</dbReference>
<dbReference type="RefSeq" id="WP_207002714.1">
    <property type="nucleotide sequence ID" value="NZ_JAEKJR010000002.1"/>
</dbReference>
<reference evidence="4 5" key="1">
    <citation type="submission" date="2020-12" db="EMBL/GenBank/DDBJ databases">
        <title>Oil enriched cultivation method for isolating marine PHA-producing bacteria.</title>
        <authorList>
            <person name="Zheng W."/>
            <person name="Yu S."/>
            <person name="Huang Y."/>
        </authorList>
    </citation>
    <scope>NUCLEOTIDE SEQUENCE [LARGE SCALE GENOMIC DNA]</scope>
    <source>
        <strain evidence="4 5">SN0-2</strain>
    </source>
</reference>
<comment type="caution">
    <text evidence="4">The sequence shown here is derived from an EMBL/GenBank/DDBJ whole genome shotgun (WGS) entry which is preliminary data.</text>
</comment>
<keyword evidence="2 4" id="KW-0067">ATP-binding</keyword>
<evidence type="ECO:0000256" key="2">
    <source>
        <dbReference type="ARBA" id="ARBA00022840"/>
    </source>
</evidence>
<keyword evidence="5" id="KW-1185">Reference proteome</keyword>
<evidence type="ECO:0000313" key="5">
    <source>
        <dbReference type="Proteomes" id="UP000664293"/>
    </source>
</evidence>
<dbReference type="Gene3D" id="3.40.50.300">
    <property type="entry name" value="P-loop containing nucleotide triphosphate hydrolases"/>
    <property type="match status" value="1"/>
</dbReference>
<feature type="domain" description="ABC transporter" evidence="3">
    <location>
        <begin position="7"/>
        <end position="236"/>
    </location>
</feature>
<evidence type="ECO:0000259" key="3">
    <source>
        <dbReference type="PROSITE" id="PS50893"/>
    </source>
</evidence>
<dbReference type="GO" id="GO:0005524">
    <property type="term" value="F:ATP binding"/>
    <property type="evidence" value="ECO:0007669"/>
    <property type="project" value="UniProtKB-KW"/>
</dbReference>
<dbReference type="InterPro" id="IPR003439">
    <property type="entry name" value="ABC_transporter-like_ATP-bd"/>
</dbReference>
<dbReference type="Proteomes" id="UP000664293">
    <property type="component" value="Unassembled WGS sequence"/>
</dbReference>
<dbReference type="SMART" id="SM00382">
    <property type="entry name" value="AAA"/>
    <property type="match status" value="1"/>
</dbReference>
<proteinExistence type="predicted"/>
<organism evidence="4 5">
    <name type="scientific">Microbulbifer salipaludis</name>
    <dbReference type="NCBI Taxonomy" id="187980"/>
    <lineage>
        <taxon>Bacteria</taxon>
        <taxon>Pseudomonadati</taxon>
        <taxon>Pseudomonadota</taxon>
        <taxon>Gammaproteobacteria</taxon>
        <taxon>Cellvibrionales</taxon>
        <taxon>Microbulbiferaceae</taxon>
        <taxon>Microbulbifer</taxon>
    </lineage>
</organism>